<evidence type="ECO:0000313" key="4">
    <source>
        <dbReference type="Proteomes" id="UP001610063"/>
    </source>
</evidence>
<organism evidence="3 4">
    <name type="scientific">Marinoscillum luteum</name>
    <dbReference type="NCBI Taxonomy" id="861051"/>
    <lineage>
        <taxon>Bacteria</taxon>
        <taxon>Pseudomonadati</taxon>
        <taxon>Bacteroidota</taxon>
        <taxon>Cytophagia</taxon>
        <taxon>Cytophagales</taxon>
        <taxon>Reichenbachiellaceae</taxon>
        <taxon>Marinoscillum</taxon>
    </lineage>
</organism>
<dbReference type="PANTHER" id="PTHR31901:SF9">
    <property type="entry name" value="GH3 DOMAIN-CONTAINING PROTEIN"/>
    <property type="match status" value="1"/>
</dbReference>
<evidence type="ECO:0000259" key="2">
    <source>
        <dbReference type="Pfam" id="PF23572"/>
    </source>
</evidence>
<dbReference type="Proteomes" id="UP001610063">
    <property type="component" value="Unassembled WGS sequence"/>
</dbReference>
<dbReference type="EMBL" id="JBIPKE010000013">
    <property type="protein sequence ID" value="MFH6982887.1"/>
    <property type="molecule type" value="Genomic_DNA"/>
</dbReference>
<evidence type="ECO:0000259" key="1">
    <source>
        <dbReference type="Pfam" id="PF23571"/>
    </source>
</evidence>
<protein>
    <submittedName>
        <fullName evidence="3">GH3 auxin-responsive promoter family protein</fullName>
    </submittedName>
</protein>
<evidence type="ECO:0000313" key="3">
    <source>
        <dbReference type="EMBL" id="MFH6982887.1"/>
    </source>
</evidence>
<feature type="domain" description="GH3 C-terminal" evidence="2">
    <location>
        <begin position="395"/>
        <end position="501"/>
    </location>
</feature>
<dbReference type="Pfam" id="PF23572">
    <property type="entry name" value="GH3_C"/>
    <property type="match status" value="1"/>
</dbReference>
<gene>
    <name evidence="3" type="ORF">ACHKAR_05535</name>
</gene>
<keyword evidence="4" id="KW-1185">Reference proteome</keyword>
<feature type="domain" description="GH3 middle" evidence="1">
    <location>
        <begin position="304"/>
        <end position="369"/>
    </location>
</feature>
<sequence length="519" mass="59453">MAILGTLLKKGIMLGESMEQQYTSAFDLQKGELRKLMIHAQHTEFGRHYGFANILKTFKTGSRDQFYAEFISKVPVFDYDKIHNEWWHLAKAGKRDICYPGKVKYFALSSGTSGASSKYIPITKEMIKSIRKTSMRQILTLSKYDLPTDLFTKGILMLGGSTNLRKSGTYFEGDLSGITAAQIPFWFQHFYKPGKKIAKTSDWGDKLEEITRRAKDWDIGIIVGVPAWLQILMEKIVKHYGVATIHDIWPNLKIFVHGGVSFEPYKKGFEKLLKHPLIYMETYLASEGFIAFQAQSVQRSMKLVLNNGIFYEFVPFTPKNFTEDGVMRENPETLHIDQVKTGVEYALLISTNAGAWRYLIGDVIKFASVEDSEIYITGRTKHFLSLCGEHLSVDNMNKAVELVSAEFNIDIREFTVLGESVGGRFAHRWYLGTDDTVDEESLQKRLDLKLMELNDDYKVERGHALKEVTVRVLPTALFYEWMKEQGKEGGQNKFPRVLKNEKSQQWKEFVAARNIMNPS</sequence>
<name>A0ABW7N615_9BACT</name>
<comment type="caution">
    <text evidence="3">The sequence shown here is derived from an EMBL/GenBank/DDBJ whole genome shotgun (WGS) entry which is preliminary data.</text>
</comment>
<dbReference type="Pfam" id="PF03321">
    <property type="entry name" value="GH3"/>
    <property type="match status" value="1"/>
</dbReference>
<proteinExistence type="predicted"/>
<dbReference type="InterPro" id="IPR055378">
    <property type="entry name" value="GH3_C"/>
</dbReference>
<dbReference type="PANTHER" id="PTHR31901">
    <property type="entry name" value="GH3 DOMAIN-CONTAINING PROTEIN"/>
    <property type="match status" value="1"/>
</dbReference>
<accession>A0ABW7N615</accession>
<dbReference type="Pfam" id="PF23571">
    <property type="entry name" value="GH3_M"/>
    <property type="match status" value="1"/>
</dbReference>
<dbReference type="InterPro" id="IPR004993">
    <property type="entry name" value="GH3"/>
</dbReference>
<dbReference type="RefSeq" id="WP_395416516.1">
    <property type="nucleotide sequence ID" value="NZ_JBIPKE010000013.1"/>
</dbReference>
<dbReference type="InterPro" id="IPR055377">
    <property type="entry name" value="GH3_M"/>
</dbReference>
<reference evidence="3 4" key="1">
    <citation type="journal article" date="2013" name="Int. J. Syst. Evol. Microbiol.">
        <title>Marinoscillum luteum sp. nov., isolated from marine sediment.</title>
        <authorList>
            <person name="Cha I.T."/>
            <person name="Park S.J."/>
            <person name="Kim S.J."/>
            <person name="Kim J.G."/>
            <person name="Jung M.Y."/>
            <person name="Shin K.S."/>
            <person name="Kwon K.K."/>
            <person name="Yang S.H."/>
            <person name="Seo Y.S."/>
            <person name="Rhee S.K."/>
        </authorList>
    </citation>
    <scope>NUCLEOTIDE SEQUENCE [LARGE SCALE GENOMIC DNA]</scope>
    <source>
        <strain evidence="3 4">KCTC 23939</strain>
    </source>
</reference>